<evidence type="ECO:0000313" key="5">
    <source>
        <dbReference type="EMBL" id="PWG80942.1"/>
    </source>
</evidence>
<dbReference type="GO" id="GO:0005975">
    <property type="term" value="P:carbohydrate metabolic process"/>
    <property type="evidence" value="ECO:0007669"/>
    <property type="project" value="InterPro"/>
</dbReference>
<protein>
    <recommendedName>
        <fullName evidence="7">Beta-galactosidase</fullName>
    </recommendedName>
</protein>
<evidence type="ECO:0000259" key="3">
    <source>
        <dbReference type="Pfam" id="PF21317"/>
    </source>
</evidence>
<accession>A0A2U2PI51</accession>
<dbReference type="Pfam" id="PF21317">
    <property type="entry name" value="BetaGal_ABD_1"/>
    <property type="match status" value="1"/>
</dbReference>
<dbReference type="OrthoDB" id="703126at2"/>
<feature type="domain" description="Beta-galactosidase 1-like first all-beta" evidence="3">
    <location>
        <begin position="46"/>
        <end position="152"/>
    </location>
</feature>
<dbReference type="AlphaFoldDB" id="A0A2U2PI51"/>
<evidence type="ECO:0000313" key="6">
    <source>
        <dbReference type="Proteomes" id="UP000245647"/>
    </source>
</evidence>
<dbReference type="InterPro" id="IPR048912">
    <property type="entry name" value="BetaGal1-like_ABD1"/>
</dbReference>
<keyword evidence="6" id="KW-1185">Reference proteome</keyword>
<evidence type="ECO:0000256" key="1">
    <source>
        <dbReference type="ARBA" id="ARBA00022801"/>
    </source>
</evidence>
<dbReference type="Gene3D" id="2.60.120.260">
    <property type="entry name" value="Galactose-binding domain-like"/>
    <property type="match status" value="1"/>
</dbReference>
<dbReference type="SUPFAM" id="SSF49785">
    <property type="entry name" value="Galactose-binding domain-like"/>
    <property type="match status" value="1"/>
</dbReference>
<reference evidence="5 6" key="1">
    <citation type="submission" date="2018-04" db="EMBL/GenBank/DDBJ databases">
        <title>Pedobacter chongqingensis sp. nov., isolated from a rottenly hemp rope.</title>
        <authorList>
            <person name="Cai Y."/>
        </authorList>
    </citation>
    <scope>NUCLEOTIDE SEQUENCE [LARGE SCALE GENOMIC DNA]</scope>
    <source>
        <strain evidence="5 6">FJ4-8</strain>
    </source>
</reference>
<gene>
    <name evidence="5" type="ORF">DDR33_08335</name>
</gene>
<dbReference type="Pfam" id="PF21467">
    <property type="entry name" value="BetaGal_gal-bd"/>
    <property type="match status" value="1"/>
</dbReference>
<evidence type="ECO:0000256" key="2">
    <source>
        <dbReference type="ARBA" id="ARBA00023295"/>
    </source>
</evidence>
<organism evidence="5 6">
    <name type="scientific">Pararcticibacter amylolyticus</name>
    <dbReference type="NCBI Taxonomy" id="2173175"/>
    <lineage>
        <taxon>Bacteria</taxon>
        <taxon>Pseudomonadati</taxon>
        <taxon>Bacteroidota</taxon>
        <taxon>Sphingobacteriia</taxon>
        <taxon>Sphingobacteriales</taxon>
        <taxon>Sphingobacteriaceae</taxon>
        <taxon>Pararcticibacter</taxon>
    </lineage>
</organism>
<dbReference type="FunFam" id="2.60.120.260:FF:000049">
    <property type="entry name" value="Beta-galactosidase"/>
    <property type="match status" value="1"/>
</dbReference>
<dbReference type="PANTHER" id="PTHR23421">
    <property type="entry name" value="BETA-GALACTOSIDASE RELATED"/>
    <property type="match status" value="1"/>
</dbReference>
<dbReference type="Proteomes" id="UP000245647">
    <property type="component" value="Unassembled WGS sequence"/>
</dbReference>
<dbReference type="RefSeq" id="WP_109415326.1">
    <property type="nucleotide sequence ID" value="NZ_QEAS01000006.1"/>
</dbReference>
<evidence type="ECO:0008006" key="7">
    <source>
        <dbReference type="Google" id="ProtNLM"/>
    </source>
</evidence>
<dbReference type="GO" id="GO:0004553">
    <property type="term" value="F:hydrolase activity, hydrolyzing O-glycosyl compounds"/>
    <property type="evidence" value="ECO:0007669"/>
    <property type="project" value="InterPro"/>
</dbReference>
<feature type="domain" description="Beta-galactosidase galactose-binding" evidence="4">
    <location>
        <begin position="173"/>
        <end position="231"/>
    </location>
</feature>
<dbReference type="InterPro" id="IPR001944">
    <property type="entry name" value="Glycoside_Hdrlase_35"/>
</dbReference>
<proteinExistence type="predicted"/>
<dbReference type="InterPro" id="IPR048913">
    <property type="entry name" value="BetaGal_gal-bd"/>
</dbReference>
<sequence>MIRIFVLGLVVFFYTPLLSQEITLDQTASLEQAYIDSVKSENLLPMNDLNIESGYVLYQSEISTESESAELELENVRDYAAVYVDGKLKGTLTDNQKKIGLETVPGKHQLQLYVENIGRITYGPEILDNSKGLFGSVTLNGEEIRNWTITPINVRNCPVKNLTFSPDTNSQVPCFYKGTFNLSSVRNTNLDISGWGMGEVWINNKYVGAYWEQEKQQSIKIQAGDLVQGNNEIVVFELKNNQKNTMKLSETPVFK</sequence>
<keyword evidence="2" id="KW-0326">Glycosidase</keyword>
<dbReference type="EMBL" id="QEAS01000006">
    <property type="protein sequence ID" value="PWG80942.1"/>
    <property type="molecule type" value="Genomic_DNA"/>
</dbReference>
<dbReference type="InterPro" id="IPR008979">
    <property type="entry name" value="Galactose-bd-like_sf"/>
</dbReference>
<evidence type="ECO:0000259" key="4">
    <source>
        <dbReference type="Pfam" id="PF21467"/>
    </source>
</evidence>
<name>A0A2U2PI51_9SPHI</name>
<keyword evidence="1" id="KW-0378">Hydrolase</keyword>
<comment type="caution">
    <text evidence="5">The sequence shown here is derived from an EMBL/GenBank/DDBJ whole genome shotgun (WGS) entry which is preliminary data.</text>
</comment>